<dbReference type="Proteomes" id="UP000635606">
    <property type="component" value="Unassembled WGS sequence"/>
</dbReference>
<gene>
    <name evidence="5" type="ORF">Voc01_058240</name>
</gene>
<accession>A0A8J3ZVF9</accession>
<dbReference type="RefSeq" id="WP_203930799.1">
    <property type="nucleotide sequence ID" value="NZ_BOPH01000083.1"/>
</dbReference>
<dbReference type="PANTHER" id="PTHR42776:SF27">
    <property type="entry name" value="DIPEPTIDYL PEPTIDASE FAMILY MEMBER 6"/>
    <property type="match status" value="1"/>
</dbReference>
<evidence type="ECO:0000256" key="2">
    <source>
        <dbReference type="ARBA" id="ARBA00022825"/>
    </source>
</evidence>
<keyword evidence="6" id="KW-1185">Reference proteome</keyword>
<dbReference type="AlphaFoldDB" id="A0A8J3ZVF9"/>
<dbReference type="SUPFAM" id="SSF82171">
    <property type="entry name" value="DPP6 N-terminal domain-like"/>
    <property type="match status" value="1"/>
</dbReference>
<feature type="region of interest" description="Disordered" evidence="3">
    <location>
        <begin position="57"/>
        <end position="78"/>
    </location>
</feature>
<evidence type="ECO:0000313" key="5">
    <source>
        <dbReference type="EMBL" id="GIJ70907.1"/>
    </source>
</evidence>
<dbReference type="InterPro" id="IPR001375">
    <property type="entry name" value="Peptidase_S9_cat"/>
</dbReference>
<name>A0A8J3ZVF9_9ACTN</name>
<evidence type="ECO:0000313" key="6">
    <source>
        <dbReference type="Proteomes" id="UP000635606"/>
    </source>
</evidence>
<evidence type="ECO:0000259" key="4">
    <source>
        <dbReference type="Pfam" id="PF00326"/>
    </source>
</evidence>
<keyword evidence="1" id="KW-0378">Hydrolase</keyword>
<organism evidence="5 6">
    <name type="scientific">Virgisporangium ochraceum</name>
    <dbReference type="NCBI Taxonomy" id="65505"/>
    <lineage>
        <taxon>Bacteria</taxon>
        <taxon>Bacillati</taxon>
        <taxon>Actinomycetota</taxon>
        <taxon>Actinomycetes</taxon>
        <taxon>Micromonosporales</taxon>
        <taxon>Micromonosporaceae</taxon>
        <taxon>Virgisporangium</taxon>
    </lineage>
</organism>
<evidence type="ECO:0000256" key="3">
    <source>
        <dbReference type="SAM" id="MobiDB-lite"/>
    </source>
</evidence>
<dbReference type="Gene3D" id="3.40.50.1820">
    <property type="entry name" value="alpha/beta hydrolase"/>
    <property type="match status" value="1"/>
</dbReference>
<reference evidence="5" key="1">
    <citation type="submission" date="2021-01" db="EMBL/GenBank/DDBJ databases">
        <title>Whole genome shotgun sequence of Virgisporangium ochraceum NBRC 16418.</title>
        <authorList>
            <person name="Komaki H."/>
            <person name="Tamura T."/>
        </authorList>
    </citation>
    <scope>NUCLEOTIDE SEQUENCE</scope>
    <source>
        <strain evidence="5">NBRC 16418</strain>
    </source>
</reference>
<keyword evidence="2" id="KW-0720">Serine protease</keyword>
<dbReference type="Pfam" id="PF00326">
    <property type="entry name" value="Peptidase_S9"/>
    <property type="match status" value="1"/>
</dbReference>
<comment type="caution">
    <text evidence="5">The sequence shown here is derived from an EMBL/GenBank/DDBJ whole genome shotgun (WGS) entry which is preliminary data.</text>
</comment>
<dbReference type="InterPro" id="IPR011042">
    <property type="entry name" value="6-blade_b-propeller_TolB-like"/>
</dbReference>
<dbReference type="InterPro" id="IPR011659">
    <property type="entry name" value="WD40"/>
</dbReference>
<evidence type="ECO:0000256" key="1">
    <source>
        <dbReference type="ARBA" id="ARBA00022801"/>
    </source>
</evidence>
<dbReference type="GO" id="GO:0004252">
    <property type="term" value="F:serine-type endopeptidase activity"/>
    <property type="evidence" value="ECO:0007669"/>
    <property type="project" value="TreeGrafter"/>
</dbReference>
<protein>
    <recommendedName>
        <fullName evidence="4">Peptidase S9 prolyl oligopeptidase catalytic domain-containing protein</fullName>
    </recommendedName>
</protein>
<feature type="domain" description="Peptidase S9 prolyl oligopeptidase catalytic" evidence="4">
    <location>
        <begin position="437"/>
        <end position="640"/>
    </location>
</feature>
<dbReference type="GO" id="GO:0006508">
    <property type="term" value="P:proteolysis"/>
    <property type="evidence" value="ECO:0007669"/>
    <property type="project" value="InterPro"/>
</dbReference>
<dbReference type="InterPro" id="IPR029058">
    <property type="entry name" value="AB_hydrolase_fold"/>
</dbReference>
<dbReference type="Pfam" id="PF07676">
    <property type="entry name" value="PD40"/>
    <property type="match status" value="1"/>
</dbReference>
<keyword evidence="2" id="KW-0645">Protease</keyword>
<sequence>MTETQLAAEAVVDGPVPREVALSPDGRWAVYSVAACGRVGDHPVGDLWLVAVDSGVDGGSGSDGTPRRLTSGNSDDAAPRWDADSSVVYFLSDRVERGTAQVHQVDPVSGVVSAVTAWDGGVSGHRPLAGSVAFLAADEPSTEDRRRRDERDDARVWSEHVRPDRLRLLDVRTGEVRTPDGFGDRHVVDVVEHPDGGPLAVLTWSTPEIDPGMLNTALHVFDPRTGAVRDLGPAALDASSPAWWNADDGWHLAYLGQTAPVGGTVVLDVAVDAPAGEHRVLTAGATVCPTELVQVHSGQPLVLVADGLDTAVHRLDAGLVEVCRLRGEARSLTADRPGARVATVLSASPEPWNVYAGPTRGPLTRRTDLRPELRDVRWGTQERLRYKAADGLDLDGLLVLPPGLTRADGPFPLVTLVHGGPYGRYTDRLMLDWYPSAQWLAAVGYAVFLPNPRGSTGYGHEFAARVAGAVGLDEFGDICAGVDLLVDEGVADPRRLGIGGWSHGGFMAAWAVARTDRFRAAVVGAGISDWGMLAATGEWGPFEAALGGGNGWDGPGPHPHHRLSPISYASRIRAPVLILHGENDTNVPLSQAEFLHRALRRFGVTHEYVVYPREGHPIRERTHQLDVLRRTRSWFDRWLG</sequence>
<dbReference type="EMBL" id="BOPH01000083">
    <property type="protein sequence ID" value="GIJ70907.1"/>
    <property type="molecule type" value="Genomic_DNA"/>
</dbReference>
<dbReference type="SUPFAM" id="SSF53474">
    <property type="entry name" value="alpha/beta-Hydrolases"/>
    <property type="match status" value="1"/>
</dbReference>
<dbReference type="Gene3D" id="2.120.10.30">
    <property type="entry name" value="TolB, C-terminal domain"/>
    <property type="match status" value="1"/>
</dbReference>
<dbReference type="PANTHER" id="PTHR42776">
    <property type="entry name" value="SERINE PEPTIDASE S9 FAMILY MEMBER"/>
    <property type="match status" value="1"/>
</dbReference>
<proteinExistence type="predicted"/>